<dbReference type="RefSeq" id="WP_013115532.1">
    <property type="nucleotide sequence ID" value="NC_014151.1"/>
</dbReference>
<dbReference type="KEGG" id="cfl:Cfla_0279"/>
<accession>D5UGZ5</accession>
<evidence type="ECO:0000313" key="2">
    <source>
        <dbReference type="Proteomes" id="UP000000849"/>
    </source>
</evidence>
<name>D5UGZ5_CELFN</name>
<dbReference type="Proteomes" id="UP000000849">
    <property type="component" value="Chromosome"/>
</dbReference>
<dbReference type="EMBL" id="CP001964">
    <property type="protein sequence ID" value="ADG73198.1"/>
    <property type="molecule type" value="Genomic_DNA"/>
</dbReference>
<evidence type="ECO:0000313" key="1">
    <source>
        <dbReference type="EMBL" id="ADG73198.1"/>
    </source>
</evidence>
<dbReference type="HOGENOM" id="CLU_1560192_0_0_11"/>
<dbReference type="STRING" id="446466.Cfla_0279"/>
<proteinExistence type="predicted"/>
<protein>
    <submittedName>
        <fullName evidence="1">Uncharacterized protein</fullName>
    </submittedName>
</protein>
<dbReference type="OrthoDB" id="8420922at2"/>
<keyword evidence="2" id="KW-1185">Reference proteome</keyword>
<sequence length="171" mass="19421">MFEYRKADRRDVSALFGEGIEVLDRYHVVDEAAGYALVRCGSDRPDEDDRGRARDHYLLRRRDQVLGLVVDVLRRTDEHGTYALLVPGDIGRSHVARWHMGVPDVDLDLEEEVRVRRIASEACLVLEASHGTYPRPRVVDPFDGVSELAPEDYGYLISPRLTFRGVQGSSR</sequence>
<gene>
    <name evidence="1" type="ordered locus">Cfla_0279</name>
</gene>
<dbReference type="AlphaFoldDB" id="D5UGZ5"/>
<organism evidence="1 2">
    <name type="scientific">Cellulomonas flavigena (strain ATCC 482 / DSM 20109 / BCRC 11376 / JCM 18109 / NBRC 3775 / NCIMB 8073 / NRS 134)</name>
    <dbReference type="NCBI Taxonomy" id="446466"/>
    <lineage>
        <taxon>Bacteria</taxon>
        <taxon>Bacillati</taxon>
        <taxon>Actinomycetota</taxon>
        <taxon>Actinomycetes</taxon>
        <taxon>Micrococcales</taxon>
        <taxon>Cellulomonadaceae</taxon>
        <taxon>Cellulomonas</taxon>
    </lineage>
</organism>
<reference evidence="1 2" key="1">
    <citation type="journal article" date="2010" name="Stand. Genomic Sci.">
        <title>Complete genome sequence of Cellulomonas flavigena type strain (134).</title>
        <authorList>
            <person name="Abt B."/>
            <person name="Foster B."/>
            <person name="Lapidus A."/>
            <person name="Clum A."/>
            <person name="Sun H."/>
            <person name="Pukall R."/>
            <person name="Lucas S."/>
            <person name="Glavina Del Rio T."/>
            <person name="Nolan M."/>
            <person name="Tice H."/>
            <person name="Cheng J.F."/>
            <person name="Pitluck S."/>
            <person name="Liolios K."/>
            <person name="Ivanova N."/>
            <person name="Mavromatis K."/>
            <person name="Ovchinnikova G."/>
            <person name="Pati A."/>
            <person name="Goodwin L."/>
            <person name="Chen A."/>
            <person name="Palaniappan K."/>
            <person name="Land M."/>
            <person name="Hauser L."/>
            <person name="Chang Y.J."/>
            <person name="Jeffries C.D."/>
            <person name="Rohde M."/>
            <person name="Goker M."/>
            <person name="Woyke T."/>
            <person name="Bristow J."/>
            <person name="Eisen J.A."/>
            <person name="Markowitz V."/>
            <person name="Hugenholtz P."/>
            <person name="Kyrpides N.C."/>
            <person name="Klenk H.P."/>
        </authorList>
    </citation>
    <scope>NUCLEOTIDE SEQUENCE [LARGE SCALE GENOMIC DNA]</scope>
    <source>
        <strain evidence="2">ATCC 482 / DSM 20109 / BCRC 11376 / JCM 18109 / NBRC 3775 / NCIMB 8073 / NRS 134</strain>
    </source>
</reference>